<evidence type="ECO:0000313" key="3">
    <source>
        <dbReference type="Proteomes" id="UP001221142"/>
    </source>
</evidence>
<dbReference type="Proteomes" id="UP001221142">
    <property type="component" value="Unassembled WGS sequence"/>
</dbReference>
<evidence type="ECO:0000256" key="1">
    <source>
        <dbReference type="SAM" id="MobiDB-lite"/>
    </source>
</evidence>
<name>A0AAD7B8T1_9AGAR</name>
<dbReference type="AlphaFoldDB" id="A0AAD7B8T1"/>
<protein>
    <submittedName>
        <fullName evidence="2">Uncharacterized protein</fullName>
    </submittedName>
</protein>
<keyword evidence="3" id="KW-1185">Reference proteome</keyword>
<accession>A0AAD7B8T1</accession>
<evidence type="ECO:0000313" key="2">
    <source>
        <dbReference type="EMBL" id="KAJ7613479.1"/>
    </source>
</evidence>
<sequence length="234" mass="25620">MGNHKHHEDAEHMQSLWEHSGYLSEALFNVGKVSSEDQSVAWLSEIHAQFPESILSCIRESFKGLNFAAVARVAKGSESLSSLCPAKRDRNSPRYPIGGKENQSSAAGVAPNPELNGNAAVVDAARPGRPDACLSPIPRRSVLTNPMLIITVGTSGNFINFQDAKWERAWGVTGTWKPSESSAPIPKALAERLPDGDGRPPCHNSSYYPSVSSSRAHWALKMTHRPRRCTIEYF</sequence>
<organism evidence="2 3">
    <name type="scientific">Roridomyces roridus</name>
    <dbReference type="NCBI Taxonomy" id="1738132"/>
    <lineage>
        <taxon>Eukaryota</taxon>
        <taxon>Fungi</taxon>
        <taxon>Dikarya</taxon>
        <taxon>Basidiomycota</taxon>
        <taxon>Agaricomycotina</taxon>
        <taxon>Agaricomycetes</taxon>
        <taxon>Agaricomycetidae</taxon>
        <taxon>Agaricales</taxon>
        <taxon>Marasmiineae</taxon>
        <taxon>Mycenaceae</taxon>
        <taxon>Roridomyces</taxon>
    </lineage>
</organism>
<feature type="region of interest" description="Disordered" evidence="1">
    <location>
        <begin position="84"/>
        <end position="110"/>
    </location>
</feature>
<proteinExistence type="predicted"/>
<reference evidence="2" key="1">
    <citation type="submission" date="2023-03" db="EMBL/GenBank/DDBJ databases">
        <title>Massive genome expansion in bonnet fungi (Mycena s.s.) driven by repeated elements and novel gene families across ecological guilds.</title>
        <authorList>
            <consortium name="Lawrence Berkeley National Laboratory"/>
            <person name="Harder C.B."/>
            <person name="Miyauchi S."/>
            <person name="Viragh M."/>
            <person name="Kuo A."/>
            <person name="Thoen E."/>
            <person name="Andreopoulos B."/>
            <person name="Lu D."/>
            <person name="Skrede I."/>
            <person name="Drula E."/>
            <person name="Henrissat B."/>
            <person name="Morin E."/>
            <person name="Kohler A."/>
            <person name="Barry K."/>
            <person name="LaButti K."/>
            <person name="Morin E."/>
            <person name="Salamov A."/>
            <person name="Lipzen A."/>
            <person name="Mereny Z."/>
            <person name="Hegedus B."/>
            <person name="Baldrian P."/>
            <person name="Stursova M."/>
            <person name="Weitz H."/>
            <person name="Taylor A."/>
            <person name="Grigoriev I.V."/>
            <person name="Nagy L.G."/>
            <person name="Martin F."/>
            <person name="Kauserud H."/>
        </authorList>
    </citation>
    <scope>NUCLEOTIDE SEQUENCE</scope>
    <source>
        <strain evidence="2">9284</strain>
    </source>
</reference>
<dbReference type="EMBL" id="JARKIF010000028">
    <property type="protein sequence ID" value="KAJ7613479.1"/>
    <property type="molecule type" value="Genomic_DNA"/>
</dbReference>
<comment type="caution">
    <text evidence="2">The sequence shown here is derived from an EMBL/GenBank/DDBJ whole genome shotgun (WGS) entry which is preliminary data.</text>
</comment>
<gene>
    <name evidence="2" type="ORF">FB45DRAFT_874436</name>
</gene>